<dbReference type="AlphaFoldDB" id="A0A348B4G4"/>
<evidence type="ECO:0000313" key="3">
    <source>
        <dbReference type="Proteomes" id="UP000276741"/>
    </source>
</evidence>
<name>A0A348B4G4_9CREN</name>
<reference evidence="3" key="2">
    <citation type="submission" date="2018-04" db="EMBL/GenBank/DDBJ databases">
        <title>Complete genome sequence of Sulfodiicoccus acidiphilus strain HS-1.</title>
        <authorList>
            <person name="Sakai H.D."/>
            <person name="Kurosawa N."/>
        </authorList>
    </citation>
    <scope>NUCLEOTIDE SEQUENCE [LARGE SCALE GENOMIC DNA]</scope>
    <source>
        <strain evidence="3">HS-1</strain>
    </source>
</reference>
<accession>A0A348B4G4</accession>
<organism evidence="1 3">
    <name type="scientific">Sulfodiicoccus acidiphilus</name>
    <dbReference type="NCBI Taxonomy" id="1670455"/>
    <lineage>
        <taxon>Archaea</taxon>
        <taxon>Thermoproteota</taxon>
        <taxon>Thermoprotei</taxon>
        <taxon>Sulfolobales</taxon>
        <taxon>Sulfolobaceae</taxon>
        <taxon>Sulfodiicoccus</taxon>
    </lineage>
</organism>
<reference evidence="2" key="4">
    <citation type="submission" date="2020-09" db="EMBL/GenBank/DDBJ databases">
        <authorList>
            <person name="Sun Q."/>
            <person name="Ohkuma M."/>
        </authorList>
    </citation>
    <scope>NUCLEOTIDE SEQUENCE</scope>
    <source>
        <strain evidence="2">JCM 31740</strain>
    </source>
</reference>
<evidence type="ECO:0000313" key="2">
    <source>
        <dbReference type="EMBL" id="GGU04006.1"/>
    </source>
</evidence>
<reference evidence="1" key="3">
    <citation type="journal article" date="2019" name="BMC Res. Notes">
        <title>Complete genome sequence of the Sulfodiicoccus acidiphilus strain HS-1T, the first crenarchaeon that lacks polB3, isolated from an acidic hot spring in Ohwaku-dani, Hakone, Japan.</title>
        <authorList>
            <person name="Sakai H.D."/>
            <person name="Kurosawa N."/>
        </authorList>
    </citation>
    <scope>NUCLEOTIDE SEQUENCE</scope>
    <source>
        <strain evidence="1">HS-1</strain>
    </source>
</reference>
<dbReference type="Gene3D" id="3.30.530.20">
    <property type="match status" value="1"/>
</dbReference>
<dbReference type="GeneID" id="38666965"/>
<dbReference type="EMBL" id="BMQS01000027">
    <property type="protein sequence ID" value="GGU04006.1"/>
    <property type="molecule type" value="Genomic_DNA"/>
</dbReference>
<gene>
    <name evidence="2" type="ORF">GCM10007116_21010</name>
    <name evidence="1" type="ORF">HS1genome_1455</name>
</gene>
<evidence type="ECO:0008006" key="4">
    <source>
        <dbReference type="Google" id="ProtNLM"/>
    </source>
</evidence>
<protein>
    <recommendedName>
        <fullName evidence="4">DUF3211 domain-containing protein</fullName>
    </recommendedName>
</protein>
<dbReference type="Proteomes" id="UP000616143">
    <property type="component" value="Unassembled WGS sequence"/>
</dbReference>
<dbReference type="RefSeq" id="WP_126450231.1">
    <property type="nucleotide sequence ID" value="NZ_AP018553.1"/>
</dbReference>
<dbReference type="OrthoDB" id="34680at2157"/>
<dbReference type="Pfam" id="PF11485">
    <property type="entry name" value="STK_08120-like"/>
    <property type="match status" value="1"/>
</dbReference>
<dbReference type="InterPro" id="IPR021578">
    <property type="entry name" value="STK_08120-like"/>
</dbReference>
<sequence length="137" mass="15331">MHVVREYGTSHEPEALVKVLGDPKFVLPRLFPPVKEVETRGTSFQAKGRFLGSSFSMSGEVYVSVDAVTYPFVLLAGSGKGDGRLTARFSPGSLVLAFDYDGWMNRLSGTFFMGRWFSNFGKGLEEEVRLERVRRKV</sequence>
<proteinExistence type="predicted"/>
<dbReference type="InterPro" id="IPR023393">
    <property type="entry name" value="START-like_dom_sf"/>
</dbReference>
<dbReference type="Proteomes" id="UP000276741">
    <property type="component" value="Chromosome"/>
</dbReference>
<keyword evidence="3" id="KW-1185">Reference proteome</keyword>
<dbReference type="KEGG" id="sacd:HS1genome_1455"/>
<dbReference type="SUPFAM" id="SSF55961">
    <property type="entry name" value="Bet v1-like"/>
    <property type="match status" value="1"/>
</dbReference>
<reference evidence="2" key="1">
    <citation type="journal article" date="2014" name="Int. J. Syst. Evol. Microbiol.">
        <title>Complete genome sequence of Corynebacterium casei LMG S-19264T (=DSM 44701T), isolated from a smear-ripened cheese.</title>
        <authorList>
            <consortium name="US DOE Joint Genome Institute (JGI-PGF)"/>
            <person name="Walter F."/>
            <person name="Albersmeier A."/>
            <person name="Kalinowski J."/>
            <person name="Ruckert C."/>
        </authorList>
    </citation>
    <scope>NUCLEOTIDE SEQUENCE</scope>
    <source>
        <strain evidence="2">JCM 31740</strain>
    </source>
</reference>
<evidence type="ECO:0000313" key="1">
    <source>
        <dbReference type="EMBL" id="BBD73066.1"/>
    </source>
</evidence>
<dbReference type="EMBL" id="AP018553">
    <property type="protein sequence ID" value="BBD73066.1"/>
    <property type="molecule type" value="Genomic_DNA"/>
</dbReference>